<evidence type="ECO:0000313" key="11">
    <source>
        <dbReference type="Proteomes" id="UP001295684"/>
    </source>
</evidence>
<dbReference type="GO" id="GO:0016042">
    <property type="term" value="P:lipid catabolic process"/>
    <property type="evidence" value="ECO:0007669"/>
    <property type="project" value="UniProtKB-KW"/>
</dbReference>
<reference evidence="10" key="1">
    <citation type="submission" date="2023-07" db="EMBL/GenBank/DDBJ databases">
        <authorList>
            <consortium name="AG Swart"/>
            <person name="Singh M."/>
            <person name="Singh A."/>
            <person name="Seah K."/>
            <person name="Emmerich C."/>
        </authorList>
    </citation>
    <scope>NUCLEOTIDE SEQUENCE</scope>
    <source>
        <strain evidence="10">DP1</strain>
    </source>
</reference>
<organism evidence="10 11">
    <name type="scientific">Euplotes crassus</name>
    <dbReference type="NCBI Taxonomy" id="5936"/>
    <lineage>
        <taxon>Eukaryota</taxon>
        <taxon>Sar</taxon>
        <taxon>Alveolata</taxon>
        <taxon>Ciliophora</taxon>
        <taxon>Intramacronucleata</taxon>
        <taxon>Spirotrichea</taxon>
        <taxon>Hypotrichia</taxon>
        <taxon>Euplotida</taxon>
        <taxon>Euplotidae</taxon>
        <taxon>Moneuplotes</taxon>
    </lineage>
</organism>
<dbReference type="PANTHER" id="PTHR11005">
    <property type="entry name" value="LYSOSOMAL ACID LIPASE-RELATED"/>
    <property type="match status" value="1"/>
</dbReference>
<dbReference type="InterPro" id="IPR025483">
    <property type="entry name" value="Lipase_euk"/>
</dbReference>
<dbReference type="Pfam" id="PF04083">
    <property type="entry name" value="Abhydro_lipase"/>
    <property type="match status" value="1"/>
</dbReference>
<evidence type="ECO:0000256" key="1">
    <source>
        <dbReference type="ARBA" id="ARBA00010701"/>
    </source>
</evidence>
<feature type="chain" id="PRO_5042282100" description="Lipase" evidence="8">
    <location>
        <begin position="20"/>
        <end position="387"/>
    </location>
</feature>
<feature type="signal peptide" evidence="8">
    <location>
        <begin position="1"/>
        <end position="19"/>
    </location>
</feature>
<evidence type="ECO:0000256" key="3">
    <source>
        <dbReference type="ARBA" id="ARBA00022801"/>
    </source>
</evidence>
<accession>A0AAD1UMZ5</accession>
<sequence>MKLFTFLFISFVLISAVTADDQSLTVEEIAQNYGYPLEKHQITTEDGYILTAFRVPHGRDQTSVNSKPVIFQHGAFDSSDALFVHGPEESPAFNLANKGYDVWVTNRRGTKYGRDHTTISPDNDVSEFWDFTFTDSIADDKANIDYILKKTGKSKLAFVGQAESFATMLTALTTDEQKWFKDRVSFLVGVSPISKMDNLKSPLLRFLGITDIPLNIVKILGYKEWFGKSFSSWFKFQFVCNYFPVVCERSLQRNSDGDPSVNDRDVLRVYMGHFPGGLSVKILEHELQLYNQGKFQYFDYGKKKNLEEYGTETPPQIPVHEIKGLPMAMMVGSSDLLGTVKDNEWLRDQLSDNIKSFKIYDYGRASWYIGKDMQYLDDLDVLLKKYA</sequence>
<evidence type="ECO:0000256" key="8">
    <source>
        <dbReference type="SAM" id="SignalP"/>
    </source>
</evidence>
<comment type="caution">
    <text evidence="10">The sequence shown here is derived from an EMBL/GenBank/DDBJ whole genome shotgun (WGS) entry which is preliminary data.</text>
</comment>
<dbReference type="Proteomes" id="UP001295684">
    <property type="component" value="Unassembled WGS sequence"/>
</dbReference>
<keyword evidence="4 7" id="KW-0442">Lipid degradation</keyword>
<evidence type="ECO:0000256" key="6">
    <source>
        <dbReference type="ARBA" id="ARBA00023180"/>
    </source>
</evidence>
<keyword evidence="3 7" id="KW-0378">Hydrolase</keyword>
<evidence type="ECO:0000259" key="9">
    <source>
        <dbReference type="Pfam" id="PF04083"/>
    </source>
</evidence>
<dbReference type="GO" id="GO:0016788">
    <property type="term" value="F:hydrolase activity, acting on ester bonds"/>
    <property type="evidence" value="ECO:0007669"/>
    <property type="project" value="InterPro"/>
</dbReference>
<dbReference type="FunFam" id="3.40.50.1820:FF:000057">
    <property type="entry name" value="Lipase"/>
    <property type="match status" value="1"/>
</dbReference>
<dbReference type="InterPro" id="IPR006693">
    <property type="entry name" value="AB_hydrolase_lipase"/>
</dbReference>
<feature type="domain" description="Partial AB-hydrolase lipase" evidence="9">
    <location>
        <begin position="26"/>
        <end position="81"/>
    </location>
</feature>
<keyword evidence="2 8" id="KW-0732">Signal</keyword>
<evidence type="ECO:0000256" key="7">
    <source>
        <dbReference type="PIRNR" id="PIRNR000862"/>
    </source>
</evidence>
<evidence type="ECO:0000256" key="2">
    <source>
        <dbReference type="ARBA" id="ARBA00022729"/>
    </source>
</evidence>
<dbReference type="InterPro" id="IPR029058">
    <property type="entry name" value="AB_hydrolase_fold"/>
</dbReference>
<dbReference type="EMBL" id="CAMPGE010010975">
    <property type="protein sequence ID" value="CAI2369817.1"/>
    <property type="molecule type" value="Genomic_DNA"/>
</dbReference>
<dbReference type="AlphaFoldDB" id="A0AAD1UMZ5"/>
<name>A0AAD1UMZ5_EUPCR</name>
<protein>
    <recommendedName>
        <fullName evidence="7">Lipase</fullName>
    </recommendedName>
</protein>
<evidence type="ECO:0000256" key="4">
    <source>
        <dbReference type="ARBA" id="ARBA00022963"/>
    </source>
</evidence>
<dbReference type="PIRSF" id="PIRSF000862">
    <property type="entry name" value="Steryl_ester_lip"/>
    <property type="match status" value="1"/>
</dbReference>
<keyword evidence="6" id="KW-0325">Glycoprotein</keyword>
<proteinExistence type="inferred from homology"/>
<comment type="similarity">
    <text evidence="1 7">Belongs to the AB hydrolase superfamily. Lipase family.</text>
</comment>
<dbReference type="Gene3D" id="3.40.50.1820">
    <property type="entry name" value="alpha/beta hydrolase"/>
    <property type="match status" value="1"/>
</dbReference>
<gene>
    <name evidence="10" type="ORF">ECRASSUSDP1_LOCUS11120</name>
</gene>
<evidence type="ECO:0000313" key="10">
    <source>
        <dbReference type="EMBL" id="CAI2369817.1"/>
    </source>
</evidence>
<keyword evidence="11" id="KW-1185">Reference proteome</keyword>
<keyword evidence="5" id="KW-0443">Lipid metabolism</keyword>
<evidence type="ECO:0000256" key="5">
    <source>
        <dbReference type="ARBA" id="ARBA00023098"/>
    </source>
</evidence>
<dbReference type="SUPFAM" id="SSF53474">
    <property type="entry name" value="alpha/beta-Hydrolases"/>
    <property type="match status" value="1"/>
</dbReference>